<evidence type="ECO:0000313" key="4">
    <source>
        <dbReference type="EMBL" id="SFF13330.1"/>
    </source>
</evidence>
<evidence type="ECO:0000313" key="5">
    <source>
        <dbReference type="Proteomes" id="UP000199477"/>
    </source>
</evidence>
<dbReference type="InterPro" id="IPR046459">
    <property type="entry name" value="Caps_syn_GfcC_N"/>
</dbReference>
<feature type="domain" description="Capsule biosynthesis GfcC-like C-terminal" evidence="2">
    <location>
        <begin position="173"/>
        <end position="247"/>
    </location>
</feature>
<evidence type="ECO:0000259" key="2">
    <source>
        <dbReference type="Pfam" id="PF06251"/>
    </source>
</evidence>
<feature type="domain" description="Capsule biosynthesis GfcC-like N-terminal" evidence="3">
    <location>
        <begin position="21"/>
        <end position="143"/>
    </location>
</feature>
<evidence type="ECO:0000256" key="1">
    <source>
        <dbReference type="SAM" id="SignalP"/>
    </source>
</evidence>
<feature type="signal peptide" evidence="1">
    <location>
        <begin position="1"/>
        <end position="21"/>
    </location>
</feature>
<gene>
    <name evidence="4" type="ORF">SAMN02799615_02518</name>
</gene>
<evidence type="ECO:0000259" key="3">
    <source>
        <dbReference type="Pfam" id="PF20616"/>
    </source>
</evidence>
<protein>
    <submittedName>
        <fullName evidence="4">Capsule biosynthesis GfcC</fullName>
    </submittedName>
</protein>
<dbReference type="Pfam" id="PF06251">
    <property type="entry name" value="Caps_syn_GfcC_C"/>
    <property type="match status" value="1"/>
</dbReference>
<accession>A0A1I2G8M8</accession>
<dbReference type="Pfam" id="PF20616">
    <property type="entry name" value="Caps_syn_GfcC_N"/>
    <property type="match status" value="1"/>
</dbReference>
<feature type="chain" id="PRO_5011577881" evidence="1">
    <location>
        <begin position="22"/>
        <end position="258"/>
    </location>
</feature>
<dbReference type="InterPro" id="IPR010425">
    <property type="entry name" value="Caps_synth_GfcC-like_C"/>
</dbReference>
<dbReference type="EMBL" id="FONH01000008">
    <property type="protein sequence ID" value="SFF13330.1"/>
    <property type="molecule type" value="Genomic_DNA"/>
</dbReference>
<keyword evidence="5" id="KW-1185">Reference proteome</keyword>
<organism evidence="4 5">
    <name type="scientific">Dyella marensis</name>
    <dbReference type="NCBI Taxonomy" id="500610"/>
    <lineage>
        <taxon>Bacteria</taxon>
        <taxon>Pseudomonadati</taxon>
        <taxon>Pseudomonadota</taxon>
        <taxon>Gammaproteobacteria</taxon>
        <taxon>Lysobacterales</taxon>
        <taxon>Rhodanobacteraceae</taxon>
        <taxon>Dyella</taxon>
    </lineage>
</organism>
<name>A0A1I2G8M8_9GAMM</name>
<keyword evidence="1" id="KW-0732">Signal</keyword>
<dbReference type="Gene3D" id="3.10.560.10">
    <property type="entry name" value="Outer membrane lipoprotein wza domain like"/>
    <property type="match status" value="1"/>
</dbReference>
<dbReference type="STRING" id="500610.SAMN02799615_02518"/>
<dbReference type="AlphaFoldDB" id="A0A1I2G8M8"/>
<proteinExistence type="predicted"/>
<dbReference type="RefSeq" id="WP_051548749.1">
    <property type="nucleotide sequence ID" value="NZ_FONH01000008.1"/>
</dbReference>
<dbReference type="Proteomes" id="UP000199477">
    <property type="component" value="Unassembled WGS sequence"/>
</dbReference>
<sequence length="258" mass="27728">MRVARLLGWLVCLAWPIHAMAVSVSVSGQVERPGMQSLQGNARLADAAAAAQVKFESYVLGASWTQRSRQLEQKRLQAGLLYELGAVADQATRDGNAPLAALSVQLRQWLQSMPVTGRHVARTLDPGALAANDADNLPLEDGDTLSYPRRPSTVRVVGAVQKPCELSHVALQDAREYVRACATQMADRDVLYVIQPDGQVSELGIALWNESPPMVLAPGAIVYVPLDRRLVAGAADSVFNRELADFIATQPLDGGVAP</sequence>
<reference evidence="5" key="1">
    <citation type="submission" date="2016-10" db="EMBL/GenBank/DDBJ databases">
        <authorList>
            <person name="Varghese N."/>
            <person name="Submissions S."/>
        </authorList>
    </citation>
    <scope>NUCLEOTIDE SEQUENCE [LARGE SCALE GENOMIC DNA]</scope>
    <source>
        <strain evidence="5">UNC178MFTsu3.1</strain>
    </source>
</reference>